<dbReference type="GO" id="GO:0003887">
    <property type="term" value="F:DNA-directed DNA polymerase activity"/>
    <property type="evidence" value="ECO:0007669"/>
    <property type="project" value="InterPro"/>
</dbReference>
<dbReference type="GO" id="GO:0006303">
    <property type="term" value="P:double-strand break repair via nonhomologous end joining"/>
    <property type="evidence" value="ECO:0007669"/>
    <property type="project" value="TreeGrafter"/>
</dbReference>
<dbReference type="Pfam" id="PF14792">
    <property type="entry name" value="DNA_pol_B_palm"/>
    <property type="match status" value="1"/>
</dbReference>
<dbReference type="InterPro" id="IPR002054">
    <property type="entry name" value="DNA-dir_DNA_pol_X"/>
</dbReference>
<dbReference type="STRING" id="554055.A0A2P6VRT7"/>
<feature type="region of interest" description="Disordered" evidence="10">
    <location>
        <begin position="157"/>
        <end position="182"/>
    </location>
</feature>
<keyword evidence="4" id="KW-0808">Transferase</keyword>
<feature type="compositionally biased region" description="Low complexity" evidence="10">
    <location>
        <begin position="157"/>
        <end position="180"/>
    </location>
</feature>
<evidence type="ECO:0000256" key="3">
    <source>
        <dbReference type="ARBA" id="ARBA00022634"/>
    </source>
</evidence>
<evidence type="ECO:0000256" key="1">
    <source>
        <dbReference type="ARBA" id="ARBA00004123"/>
    </source>
</evidence>
<evidence type="ECO:0000313" key="13">
    <source>
        <dbReference type="Proteomes" id="UP000239649"/>
    </source>
</evidence>
<evidence type="ECO:0000256" key="5">
    <source>
        <dbReference type="ARBA" id="ARBA00022695"/>
    </source>
</evidence>
<keyword evidence="3" id="KW-0237">DNA synthesis</keyword>
<dbReference type="InterPro" id="IPR022312">
    <property type="entry name" value="DNA_pol_X"/>
</dbReference>
<comment type="subcellular location">
    <subcellularLocation>
        <location evidence="1">Nucleus</location>
    </subcellularLocation>
</comment>
<dbReference type="SMART" id="SM00483">
    <property type="entry name" value="POLXc"/>
    <property type="match status" value="1"/>
</dbReference>
<dbReference type="InterPro" id="IPR043519">
    <property type="entry name" value="NT_sf"/>
</dbReference>
<dbReference type="InterPro" id="IPR018944">
    <property type="entry name" value="DNA_pol_lambd_fingers_domain"/>
</dbReference>
<evidence type="ECO:0000313" key="12">
    <source>
        <dbReference type="EMBL" id="PSC76816.1"/>
    </source>
</evidence>
<dbReference type="SUPFAM" id="SSF81585">
    <property type="entry name" value="PsbU/PolX domain-like"/>
    <property type="match status" value="1"/>
</dbReference>
<protein>
    <submittedName>
        <fullName evidence="12">DNA polymerase lambda</fullName>
    </submittedName>
</protein>
<dbReference type="GO" id="GO:0005634">
    <property type="term" value="C:nucleus"/>
    <property type="evidence" value="ECO:0007669"/>
    <property type="project" value="UniProtKB-SubCell"/>
</dbReference>
<dbReference type="InterPro" id="IPR002008">
    <property type="entry name" value="DNA_pol_X_beta-like"/>
</dbReference>
<evidence type="ECO:0000256" key="8">
    <source>
        <dbReference type="ARBA" id="ARBA00023242"/>
    </source>
</evidence>
<gene>
    <name evidence="12" type="primary">g283</name>
    <name evidence="12" type="ORF">C2E20_0283</name>
</gene>
<evidence type="ECO:0000256" key="9">
    <source>
        <dbReference type="PIRSR" id="PIRSR622312-50"/>
    </source>
</evidence>
<accession>A0A2P6VRT7</accession>
<feature type="region of interest" description="Disordered" evidence="10">
    <location>
        <begin position="91"/>
        <end position="125"/>
    </location>
</feature>
<dbReference type="EMBL" id="LHPF02000001">
    <property type="protein sequence ID" value="PSC76816.1"/>
    <property type="molecule type" value="Genomic_DNA"/>
</dbReference>
<dbReference type="PRINTS" id="PR00869">
    <property type="entry name" value="DNAPOLX"/>
</dbReference>
<dbReference type="SUPFAM" id="SSF81301">
    <property type="entry name" value="Nucleotidyltransferase"/>
    <property type="match status" value="1"/>
</dbReference>
<feature type="domain" description="DNA-directed DNA polymerase X" evidence="11">
    <location>
        <begin position="276"/>
        <end position="694"/>
    </location>
</feature>
<dbReference type="OrthoDB" id="205514at2759"/>
<keyword evidence="6" id="KW-0235">DNA replication</keyword>
<dbReference type="Proteomes" id="UP000239649">
    <property type="component" value="Unassembled WGS sequence"/>
</dbReference>
<comment type="caution">
    <text evidence="12">The sequence shown here is derived from an EMBL/GenBank/DDBJ whole genome shotgun (WGS) entry which is preliminary data.</text>
</comment>
<dbReference type="Gene3D" id="3.30.460.10">
    <property type="entry name" value="Beta Polymerase, domain 2"/>
    <property type="match status" value="1"/>
</dbReference>
<dbReference type="InterPro" id="IPR037160">
    <property type="entry name" value="DNA_Pol_thumb_sf"/>
</dbReference>
<evidence type="ECO:0000259" key="11">
    <source>
        <dbReference type="SMART" id="SM00483"/>
    </source>
</evidence>
<dbReference type="GO" id="GO:0003677">
    <property type="term" value="F:DNA binding"/>
    <property type="evidence" value="ECO:0007669"/>
    <property type="project" value="InterPro"/>
</dbReference>
<evidence type="ECO:0000256" key="4">
    <source>
        <dbReference type="ARBA" id="ARBA00022679"/>
    </source>
</evidence>
<keyword evidence="13" id="KW-1185">Reference proteome</keyword>
<reference evidence="12 13" key="1">
    <citation type="journal article" date="2018" name="Plant J.">
        <title>Genome sequences of Chlorella sorokiniana UTEX 1602 and Micractinium conductrix SAG 241.80: implications to maltose excretion by a green alga.</title>
        <authorList>
            <person name="Arriola M.B."/>
            <person name="Velmurugan N."/>
            <person name="Zhang Y."/>
            <person name="Plunkett M.H."/>
            <person name="Hondzo H."/>
            <person name="Barney B.M."/>
        </authorList>
    </citation>
    <scope>NUCLEOTIDE SEQUENCE [LARGE SCALE GENOMIC DNA]</scope>
    <source>
        <strain evidence="12 13">SAG 241.80</strain>
    </source>
</reference>
<evidence type="ECO:0000256" key="10">
    <source>
        <dbReference type="SAM" id="MobiDB-lite"/>
    </source>
</evidence>
<dbReference type="PRINTS" id="PR00870">
    <property type="entry name" value="DNAPOLXBETA"/>
</dbReference>
<proteinExistence type="inferred from homology"/>
<keyword evidence="7" id="KW-0479">Metal-binding</keyword>
<evidence type="ECO:0000256" key="6">
    <source>
        <dbReference type="ARBA" id="ARBA00022705"/>
    </source>
</evidence>
<dbReference type="InterPro" id="IPR028207">
    <property type="entry name" value="DNA_pol_B_palm_palm"/>
</dbReference>
<dbReference type="FunFam" id="1.10.150.20:FF:000010">
    <property type="entry name" value="DNA polymerase lambda"/>
    <property type="match status" value="1"/>
</dbReference>
<evidence type="ECO:0000256" key="7">
    <source>
        <dbReference type="ARBA" id="ARBA00022723"/>
    </source>
</evidence>
<dbReference type="Gene3D" id="3.30.210.10">
    <property type="entry name" value="DNA polymerase, thumb domain"/>
    <property type="match status" value="1"/>
</dbReference>
<keyword evidence="8" id="KW-0539">Nucleus</keyword>
<name>A0A2P6VRT7_9CHLO</name>
<dbReference type="Gene3D" id="1.10.150.20">
    <property type="entry name" value="5' to 3' exonuclease, C-terminal subdomain"/>
    <property type="match status" value="1"/>
</dbReference>
<dbReference type="AlphaFoldDB" id="A0A2P6VRT7"/>
<feature type="active site" description="Nucleophile; Schiff-base intermediate with DNA; for 5'-dRP lyase activity" evidence="9">
    <location>
        <position position="338"/>
    </location>
</feature>
<dbReference type="PANTHER" id="PTHR11276">
    <property type="entry name" value="DNA POLYMERASE TYPE-X FAMILY MEMBER"/>
    <property type="match status" value="1"/>
</dbReference>
<keyword evidence="5" id="KW-0548">Nucleotidyltransferase</keyword>
<feature type="region of interest" description="Disordered" evidence="10">
    <location>
        <begin position="612"/>
        <end position="641"/>
    </location>
</feature>
<dbReference type="Pfam" id="PF10391">
    <property type="entry name" value="DNA_pol_lambd_f"/>
    <property type="match status" value="1"/>
</dbReference>
<sequence>MFAGCKIALCDTTHVAVRSSGCSARTVADRLKPLLRTWKGPVDEVRVSDGKGGQAQLRLPRGFTFCTEQWIIDSLAKGVLQPAEAYRPACVAPPAPPPQAAQQPASPTRQVSPASFGAAGPAAPAQLAQLQQPEAGQGPSYSDVTAPLSEAALSAALADAQQDAQQPAAGEQQQGAAPRARPCRRVVRRGAEFVAVEGVVPQYTGGDTCLPWGAYGVWEEPFDAAAARETVHKLQRFYEKPSSFGADMPAVAAPDASEAQKPGARINTVCQHACCALRPWCIVDKLLEVKQCYISGPALQHKQTVINKSAKKLERWEQPLDTAEDVKRVELGAKTEGKVLEILQTGTCSKLGAAQEDPRVQALNLFCEVWGCGVKVAERWAAAGCRTLDDVRARVGELSLTAQQQAGLRHHSDMQVPIPRSEVGRAEQVVRQACFDLVERWGGGGDAEQTFCQGMGSYRRRAPFTHDIDIMICLPPSLDGTSCSAFMAELLRLLLSRGLLLDELSPRAYSSVHVDDEGGDGSASWSGFCRVPPAEQGAPLLPVRRIDVKVYHAAHAPYAINYFSSGTLFSKALRFWANYAPPAAKVARAANPDATGLKLSDVDLLPIQRLRPRGVASPGGTKRPYGDMNGSSDSEGSPTAAAVAAAAALSHSRRHKWGKPDGKTVELGPAVPCTDETSIFRTLSLDYVPPHMRNFGVAYNASVDR</sequence>
<comment type="similarity">
    <text evidence="2">Belongs to the DNA polymerase type-X family.</text>
</comment>
<dbReference type="PANTHER" id="PTHR11276:SF28">
    <property type="entry name" value="DNA POLYMERASE LAMBDA"/>
    <property type="match status" value="1"/>
</dbReference>
<evidence type="ECO:0000256" key="2">
    <source>
        <dbReference type="ARBA" id="ARBA00008323"/>
    </source>
</evidence>
<organism evidence="12 13">
    <name type="scientific">Micractinium conductrix</name>
    <dbReference type="NCBI Taxonomy" id="554055"/>
    <lineage>
        <taxon>Eukaryota</taxon>
        <taxon>Viridiplantae</taxon>
        <taxon>Chlorophyta</taxon>
        <taxon>core chlorophytes</taxon>
        <taxon>Trebouxiophyceae</taxon>
        <taxon>Chlorellales</taxon>
        <taxon>Chlorellaceae</taxon>
        <taxon>Chlorella clade</taxon>
        <taxon>Micractinium</taxon>
    </lineage>
</organism>
<dbReference type="GO" id="GO:0046872">
    <property type="term" value="F:metal ion binding"/>
    <property type="evidence" value="ECO:0007669"/>
    <property type="project" value="UniProtKB-KW"/>
</dbReference>